<reference evidence="1" key="1">
    <citation type="journal article" date="2015" name="Nature">
        <title>Complex archaea that bridge the gap between prokaryotes and eukaryotes.</title>
        <authorList>
            <person name="Spang A."/>
            <person name="Saw J.H."/>
            <person name="Jorgensen S.L."/>
            <person name="Zaremba-Niedzwiedzka K."/>
            <person name="Martijn J."/>
            <person name="Lind A.E."/>
            <person name="van Eijk R."/>
            <person name="Schleper C."/>
            <person name="Guy L."/>
            <person name="Ettema T.J."/>
        </authorList>
    </citation>
    <scope>NUCLEOTIDE SEQUENCE</scope>
</reference>
<gene>
    <name evidence="1" type="ORF">LCGC14_1698350</name>
</gene>
<dbReference type="AlphaFoldDB" id="A0A0F9I6C8"/>
<proteinExistence type="predicted"/>
<name>A0A0F9I6C8_9ZZZZ</name>
<evidence type="ECO:0000313" key="1">
    <source>
        <dbReference type="EMBL" id="KKM15209.1"/>
    </source>
</evidence>
<dbReference type="EMBL" id="LAZR01014961">
    <property type="protein sequence ID" value="KKM15209.1"/>
    <property type="molecule type" value="Genomic_DNA"/>
</dbReference>
<accession>A0A0F9I6C8</accession>
<sequence>MIRLEDFIGENVAIWTTRPFKRGETKYYVAKLRGVEAGGIWIESEDLTGIFLAGFHKTKDDLSGRSPVFFFPFWKIESLTLLGIELDPKEFGMQDD</sequence>
<organism evidence="1">
    <name type="scientific">marine sediment metagenome</name>
    <dbReference type="NCBI Taxonomy" id="412755"/>
    <lineage>
        <taxon>unclassified sequences</taxon>
        <taxon>metagenomes</taxon>
        <taxon>ecological metagenomes</taxon>
    </lineage>
</organism>
<protein>
    <submittedName>
        <fullName evidence="1">Uncharacterized protein</fullName>
    </submittedName>
</protein>
<comment type="caution">
    <text evidence="1">The sequence shown here is derived from an EMBL/GenBank/DDBJ whole genome shotgun (WGS) entry which is preliminary data.</text>
</comment>